<keyword evidence="1" id="KW-0808">Transferase</keyword>
<dbReference type="Gene3D" id="3.40.50.300">
    <property type="entry name" value="P-loop containing nucleotide triphosphate hydrolases"/>
    <property type="match status" value="1"/>
</dbReference>
<dbReference type="PANTHER" id="PTHR12788:SF10">
    <property type="entry name" value="PROTEIN-TYROSINE SULFOTRANSFERASE"/>
    <property type="match status" value="1"/>
</dbReference>
<reference evidence="2 3" key="1">
    <citation type="submission" date="2019-05" db="EMBL/GenBank/DDBJ databases">
        <title>Microbulbifer harenosus sp. nov., an alginate-degrading bacterium isolated from coastal sand.</title>
        <authorList>
            <person name="Huang H."/>
            <person name="Mo K."/>
            <person name="Bao S."/>
        </authorList>
    </citation>
    <scope>NUCLEOTIDE SEQUENCE [LARGE SCALE GENOMIC DNA]</scope>
    <source>
        <strain evidence="2 3">HB161719</strain>
    </source>
</reference>
<protein>
    <submittedName>
        <fullName evidence="2">Sulfotransferase</fullName>
    </submittedName>
</protein>
<comment type="caution">
    <text evidence="2">The sequence shown here is derived from an EMBL/GenBank/DDBJ whole genome shotgun (WGS) entry which is preliminary data.</text>
</comment>
<proteinExistence type="predicted"/>
<evidence type="ECO:0000256" key="1">
    <source>
        <dbReference type="ARBA" id="ARBA00022679"/>
    </source>
</evidence>
<name>A0ABY2UEN1_9GAMM</name>
<dbReference type="EMBL" id="VANI01000016">
    <property type="protein sequence ID" value="TLM75631.1"/>
    <property type="molecule type" value="Genomic_DNA"/>
</dbReference>
<dbReference type="Pfam" id="PF13469">
    <property type="entry name" value="Sulfotransfer_3"/>
    <property type="match status" value="1"/>
</dbReference>
<evidence type="ECO:0000313" key="2">
    <source>
        <dbReference type="EMBL" id="TLM75631.1"/>
    </source>
</evidence>
<gene>
    <name evidence="2" type="ORF">FDY93_15140</name>
</gene>
<organism evidence="2 3">
    <name type="scientific">Microbulbifer harenosus</name>
    <dbReference type="NCBI Taxonomy" id="2576840"/>
    <lineage>
        <taxon>Bacteria</taxon>
        <taxon>Pseudomonadati</taxon>
        <taxon>Pseudomonadota</taxon>
        <taxon>Gammaproteobacteria</taxon>
        <taxon>Cellvibrionales</taxon>
        <taxon>Microbulbiferaceae</taxon>
        <taxon>Microbulbifer</taxon>
    </lineage>
</organism>
<dbReference type="Proteomes" id="UP000306791">
    <property type="component" value="Unassembled WGS sequence"/>
</dbReference>
<dbReference type="SUPFAM" id="SSF52540">
    <property type="entry name" value="P-loop containing nucleoside triphosphate hydrolases"/>
    <property type="match status" value="1"/>
</dbReference>
<sequence length="324" mass="37760">MDMTHENFLPHQEALERPVFIVGPLRSGSTLLRLLMDQHPDTNVFGEFEGAVSQAHGDQWPTMPSYWHFVNSDRQTRALDLEIDQSLDYPALVRDFLRQLHQRKPRRLIGASVHSRIDLLPKIWPKARYINLMRDPRDVAKSCIGMGWAGNTYEGAYFWQKVEQHRAALNAQVPGSQRLEVRYEDLVSNPEATLSRICDFLEINFDPKMLEIEGNTSYSCPSAKYANQWQGKMSERDIRWVELRLGGQIEAAGYVRHKPAHSSLSLGERIYIFVQNRVYKARYQIKKWGFGLWAQYILARKLRIQGWQDRAREKTNAIDIQYLK</sequence>
<dbReference type="PANTHER" id="PTHR12788">
    <property type="entry name" value="PROTEIN-TYROSINE SULFOTRANSFERASE 2"/>
    <property type="match status" value="1"/>
</dbReference>
<accession>A0ABY2UEN1</accession>
<keyword evidence="3" id="KW-1185">Reference proteome</keyword>
<dbReference type="InterPro" id="IPR026634">
    <property type="entry name" value="TPST-like"/>
</dbReference>
<evidence type="ECO:0000313" key="3">
    <source>
        <dbReference type="Proteomes" id="UP000306791"/>
    </source>
</evidence>
<dbReference type="RefSeq" id="WP_138236603.1">
    <property type="nucleotide sequence ID" value="NZ_VANI01000016.1"/>
</dbReference>
<dbReference type="InterPro" id="IPR027417">
    <property type="entry name" value="P-loop_NTPase"/>
</dbReference>